<keyword evidence="2" id="KW-1185">Reference proteome</keyword>
<protein>
    <submittedName>
        <fullName evidence="3">F-box domain-containing protein</fullName>
    </submittedName>
</protein>
<dbReference type="Proteomes" id="UP000887574">
    <property type="component" value="Unplaced"/>
</dbReference>
<evidence type="ECO:0000313" key="2">
    <source>
        <dbReference type="Proteomes" id="UP000887574"/>
    </source>
</evidence>
<proteinExistence type="predicted"/>
<evidence type="ECO:0000259" key="1">
    <source>
        <dbReference type="PROSITE" id="PS50181"/>
    </source>
</evidence>
<dbReference type="PROSITE" id="PS50181">
    <property type="entry name" value="FBOX"/>
    <property type="match status" value="1"/>
</dbReference>
<name>A0A915DBR2_9BILA</name>
<dbReference type="WBParaSite" id="jg17966">
    <property type="protein sequence ID" value="jg17966"/>
    <property type="gene ID" value="jg17966"/>
</dbReference>
<dbReference type="AlphaFoldDB" id="A0A915DBR2"/>
<feature type="domain" description="F-box" evidence="1">
    <location>
        <begin position="1"/>
        <end position="50"/>
    </location>
</feature>
<dbReference type="Pfam" id="PF00646">
    <property type="entry name" value="F-box"/>
    <property type="match status" value="1"/>
</dbReference>
<sequence length="285" mass="33017">MSSIPTEILLESFKFLNREELASISTVNSRFRQIVSQHLPKTPLRPYASLSLGPANENMSLENPAYRGGKNVVLPEGGFPFVVSPSFIQFEMIYLTCSTSKNCMSWLNRMRHFPQAFEQTSTLVMKFRFEPKLEVFEEWLNNVPLPSVQRLEIDYKLDLPVRQDAYFFNYKIFHNCRSIHIYNKRNVGLLIKADDVVQWLHADPSISHPKSLNVAIYLTAGETEKLLNDLEKLFREAIIRCSYFLTLRGYPQSGATELKRNEVTQESWQARCIHNLECLTVKRTS</sequence>
<dbReference type="InterPro" id="IPR001810">
    <property type="entry name" value="F-box_dom"/>
</dbReference>
<dbReference type="Gene3D" id="1.20.1280.50">
    <property type="match status" value="1"/>
</dbReference>
<reference evidence="3" key="1">
    <citation type="submission" date="2022-11" db="UniProtKB">
        <authorList>
            <consortium name="WormBaseParasite"/>
        </authorList>
    </citation>
    <scope>IDENTIFICATION</scope>
</reference>
<organism evidence="2 3">
    <name type="scientific">Ditylenchus dipsaci</name>
    <dbReference type="NCBI Taxonomy" id="166011"/>
    <lineage>
        <taxon>Eukaryota</taxon>
        <taxon>Metazoa</taxon>
        <taxon>Ecdysozoa</taxon>
        <taxon>Nematoda</taxon>
        <taxon>Chromadorea</taxon>
        <taxon>Rhabditida</taxon>
        <taxon>Tylenchina</taxon>
        <taxon>Tylenchomorpha</taxon>
        <taxon>Sphaerularioidea</taxon>
        <taxon>Anguinidae</taxon>
        <taxon>Anguininae</taxon>
        <taxon>Ditylenchus</taxon>
    </lineage>
</organism>
<accession>A0A915DBR2</accession>
<evidence type="ECO:0000313" key="3">
    <source>
        <dbReference type="WBParaSite" id="jg17966"/>
    </source>
</evidence>
<dbReference type="SUPFAM" id="SSF81383">
    <property type="entry name" value="F-box domain"/>
    <property type="match status" value="1"/>
</dbReference>
<dbReference type="InterPro" id="IPR036047">
    <property type="entry name" value="F-box-like_dom_sf"/>
</dbReference>